<dbReference type="EMBL" id="JAIXMP010000006">
    <property type="protein sequence ID" value="KAI9271682.1"/>
    <property type="molecule type" value="Genomic_DNA"/>
</dbReference>
<dbReference type="SMART" id="SM00731">
    <property type="entry name" value="SprT"/>
    <property type="match status" value="1"/>
</dbReference>
<keyword evidence="6" id="KW-1185">Reference proteome</keyword>
<evidence type="ECO:0000256" key="1">
    <source>
        <dbReference type="ARBA" id="ARBA00004123"/>
    </source>
</evidence>
<dbReference type="PANTHER" id="PTHR21220:SF0">
    <property type="entry name" value="DNA-DEPENDENT METALLOPROTEASE SPRTN"/>
    <property type="match status" value="1"/>
</dbReference>
<dbReference type="InterPro" id="IPR044245">
    <property type="entry name" value="Spartan"/>
</dbReference>
<reference evidence="5" key="1">
    <citation type="journal article" date="2022" name="IScience">
        <title>Evolution of zygomycete secretomes and the origins of terrestrial fungal ecologies.</title>
        <authorList>
            <person name="Chang Y."/>
            <person name="Wang Y."/>
            <person name="Mondo S."/>
            <person name="Ahrendt S."/>
            <person name="Andreopoulos W."/>
            <person name="Barry K."/>
            <person name="Beard J."/>
            <person name="Benny G.L."/>
            <person name="Blankenship S."/>
            <person name="Bonito G."/>
            <person name="Cuomo C."/>
            <person name="Desiro A."/>
            <person name="Gervers K.A."/>
            <person name="Hundley H."/>
            <person name="Kuo A."/>
            <person name="LaButti K."/>
            <person name="Lang B.F."/>
            <person name="Lipzen A."/>
            <person name="O'Donnell K."/>
            <person name="Pangilinan J."/>
            <person name="Reynolds N."/>
            <person name="Sandor L."/>
            <person name="Smith M.E."/>
            <person name="Tsang A."/>
            <person name="Grigoriev I.V."/>
            <person name="Stajich J.E."/>
            <person name="Spatafora J.W."/>
        </authorList>
    </citation>
    <scope>NUCLEOTIDE SEQUENCE</scope>
    <source>
        <strain evidence="5">RSA 2281</strain>
    </source>
</reference>
<dbReference type="GO" id="GO:0006974">
    <property type="term" value="P:DNA damage response"/>
    <property type="evidence" value="ECO:0007669"/>
    <property type="project" value="InterPro"/>
</dbReference>
<evidence type="ECO:0000256" key="2">
    <source>
        <dbReference type="ARBA" id="ARBA00023242"/>
    </source>
</evidence>
<feature type="compositionally biased region" description="Low complexity" evidence="3">
    <location>
        <begin position="101"/>
        <end position="113"/>
    </location>
</feature>
<feature type="compositionally biased region" description="Low complexity" evidence="3">
    <location>
        <begin position="12"/>
        <end position="23"/>
    </location>
</feature>
<keyword evidence="2" id="KW-0539">Nucleus</keyword>
<dbReference type="GO" id="GO:0031593">
    <property type="term" value="F:polyubiquitin modification-dependent protein binding"/>
    <property type="evidence" value="ECO:0007669"/>
    <property type="project" value="TreeGrafter"/>
</dbReference>
<accession>A0AAD5K6X8</accession>
<reference evidence="5" key="2">
    <citation type="submission" date="2023-02" db="EMBL/GenBank/DDBJ databases">
        <authorList>
            <consortium name="DOE Joint Genome Institute"/>
            <person name="Mondo S.J."/>
            <person name="Chang Y."/>
            <person name="Wang Y."/>
            <person name="Ahrendt S."/>
            <person name="Andreopoulos W."/>
            <person name="Barry K."/>
            <person name="Beard J."/>
            <person name="Benny G.L."/>
            <person name="Blankenship S."/>
            <person name="Bonito G."/>
            <person name="Cuomo C."/>
            <person name="Desiro A."/>
            <person name="Gervers K.A."/>
            <person name="Hundley H."/>
            <person name="Kuo A."/>
            <person name="LaButti K."/>
            <person name="Lang B.F."/>
            <person name="Lipzen A."/>
            <person name="O'Donnell K."/>
            <person name="Pangilinan J."/>
            <person name="Reynolds N."/>
            <person name="Sandor L."/>
            <person name="Smith M.W."/>
            <person name="Tsang A."/>
            <person name="Grigoriev I.V."/>
            <person name="Stajich J.E."/>
            <person name="Spatafora J.W."/>
        </authorList>
    </citation>
    <scope>NUCLEOTIDE SEQUENCE</scope>
    <source>
        <strain evidence="5">RSA 2281</strain>
    </source>
</reference>
<dbReference type="GO" id="GO:0005634">
    <property type="term" value="C:nucleus"/>
    <property type="evidence" value="ECO:0007669"/>
    <property type="project" value="UniProtKB-SubCell"/>
</dbReference>
<sequence length="381" mass="44728">MVFIIIKKTMNPLSPCPSSSGSSTDEDEAREILIKEKEHQEKREQRRREKRRMPDDQRDQHDLELARRLQEQEMSILNHEDTDFAFAQKLQRQLEQENENNKNNNHSSSSTTTTNIYDDLEADLALARQLQLEEELQEHSRKSPSPSLVCWTKDATPDPKHELIDPTPDLHQLFMAFDQQYFKGQLASVEVKWSTRMTLCAGICEYNAGYVVIKLSEPLLKFRSREDMVNTLLHEMIHALLFIQLRIDDHDGHGPYFLREADRINKLAGTNITVYHNFHDEVSHYRRHIWKCDGPCKDRPPFYGKVCRSMNRPPQPADTWFNQHQLTCGGTFTKIAEPEGFKDKNKKKRPVAKITDFFKDWDEEVKIVDKDEFMKKKSKQQ</sequence>
<dbReference type="GO" id="GO:0003697">
    <property type="term" value="F:single-stranded DNA binding"/>
    <property type="evidence" value="ECO:0007669"/>
    <property type="project" value="InterPro"/>
</dbReference>
<dbReference type="PANTHER" id="PTHR21220">
    <property type="entry name" value="DNA-DEPENDENT METALLOPROTEASE SPRTN"/>
    <property type="match status" value="1"/>
</dbReference>
<comment type="subcellular location">
    <subcellularLocation>
        <location evidence="1">Nucleus</location>
    </subcellularLocation>
</comment>
<dbReference type="AlphaFoldDB" id="A0AAD5K6X8"/>
<feature type="compositionally biased region" description="Basic and acidic residues" evidence="3">
    <location>
        <begin position="30"/>
        <end position="61"/>
    </location>
</feature>
<feature type="region of interest" description="Disordered" evidence="3">
    <location>
        <begin position="94"/>
        <end position="113"/>
    </location>
</feature>
<dbReference type="GO" id="GO:0004222">
    <property type="term" value="F:metalloendopeptidase activity"/>
    <property type="evidence" value="ECO:0007669"/>
    <property type="project" value="InterPro"/>
</dbReference>
<gene>
    <name evidence="5" type="ORF">BDA99DRAFT_500690</name>
</gene>
<organism evidence="5 6">
    <name type="scientific">Phascolomyces articulosus</name>
    <dbReference type="NCBI Taxonomy" id="60185"/>
    <lineage>
        <taxon>Eukaryota</taxon>
        <taxon>Fungi</taxon>
        <taxon>Fungi incertae sedis</taxon>
        <taxon>Mucoromycota</taxon>
        <taxon>Mucoromycotina</taxon>
        <taxon>Mucoromycetes</taxon>
        <taxon>Mucorales</taxon>
        <taxon>Lichtheimiaceae</taxon>
        <taxon>Phascolomyces</taxon>
    </lineage>
</organism>
<comment type="caution">
    <text evidence="5">The sequence shown here is derived from an EMBL/GenBank/DDBJ whole genome shotgun (WGS) entry which is preliminary data.</text>
</comment>
<evidence type="ECO:0000259" key="4">
    <source>
        <dbReference type="SMART" id="SM00731"/>
    </source>
</evidence>
<feature type="domain" description="SprT-like" evidence="4">
    <location>
        <begin position="168"/>
        <end position="335"/>
    </location>
</feature>
<feature type="region of interest" description="Disordered" evidence="3">
    <location>
        <begin position="11"/>
        <end position="61"/>
    </location>
</feature>
<dbReference type="Proteomes" id="UP001209540">
    <property type="component" value="Unassembled WGS sequence"/>
</dbReference>
<proteinExistence type="predicted"/>
<dbReference type="InterPro" id="IPR055220">
    <property type="entry name" value="SPRTN_ZBD"/>
</dbReference>
<dbReference type="Pfam" id="PF22934">
    <property type="entry name" value="SPRTN_ZBD"/>
    <property type="match status" value="1"/>
</dbReference>
<evidence type="ECO:0000313" key="5">
    <source>
        <dbReference type="EMBL" id="KAI9271682.1"/>
    </source>
</evidence>
<evidence type="ECO:0000313" key="6">
    <source>
        <dbReference type="Proteomes" id="UP001209540"/>
    </source>
</evidence>
<protein>
    <submittedName>
        <fullName evidence="5">SprT-like family-domain-containing protein</fullName>
    </submittedName>
</protein>
<dbReference type="Pfam" id="PF10263">
    <property type="entry name" value="SprT-like"/>
    <property type="match status" value="1"/>
</dbReference>
<dbReference type="InterPro" id="IPR006640">
    <property type="entry name" value="SprT-like_domain"/>
</dbReference>
<evidence type="ECO:0000256" key="3">
    <source>
        <dbReference type="SAM" id="MobiDB-lite"/>
    </source>
</evidence>
<name>A0AAD5K6X8_9FUNG</name>